<dbReference type="Pfam" id="PF17754">
    <property type="entry name" value="TetR_C_14"/>
    <property type="match status" value="1"/>
</dbReference>
<dbReference type="SUPFAM" id="SSF46689">
    <property type="entry name" value="Homeodomain-like"/>
    <property type="match status" value="1"/>
</dbReference>
<dbReference type="InterPro" id="IPR009057">
    <property type="entry name" value="Homeodomain-like_sf"/>
</dbReference>
<dbReference type="Proteomes" id="UP000677082">
    <property type="component" value="Unassembled WGS sequence"/>
</dbReference>
<dbReference type="PANTHER" id="PTHR30055:SF238">
    <property type="entry name" value="MYCOFACTOCIN BIOSYNTHESIS TRANSCRIPTIONAL REGULATOR MFTR-RELATED"/>
    <property type="match status" value="1"/>
</dbReference>
<comment type="caution">
    <text evidence="6">The sequence shown here is derived from an EMBL/GenBank/DDBJ whole genome shotgun (WGS) entry which is preliminary data.</text>
</comment>
<dbReference type="PANTHER" id="PTHR30055">
    <property type="entry name" value="HTH-TYPE TRANSCRIPTIONAL REGULATOR RUTR"/>
    <property type="match status" value="1"/>
</dbReference>
<organism evidence="6 7">
    <name type="scientific">Paractinoplanes toevensis</name>
    <dbReference type="NCBI Taxonomy" id="571911"/>
    <lineage>
        <taxon>Bacteria</taxon>
        <taxon>Bacillati</taxon>
        <taxon>Actinomycetota</taxon>
        <taxon>Actinomycetes</taxon>
        <taxon>Micromonosporales</taxon>
        <taxon>Micromonosporaceae</taxon>
        <taxon>Paractinoplanes</taxon>
    </lineage>
</organism>
<sequence>MDSLRERKKQATRVALQEAALRLALRKGPENVRVEEIAEAVGVSPRTYNNYFPSREHAIVAALTAARAPDIPAGVPLADGIIDAVVRFYTDPGEAMLIITTNPALRTCYADAVTGIEEPVAAAIAARGADPRTAEVLAAAVAAAARVALRRWLQPTGVPGLMMVSGTLPELIRAALAPLSPALDAVKTHPVA</sequence>
<dbReference type="GO" id="GO:0000976">
    <property type="term" value="F:transcription cis-regulatory region binding"/>
    <property type="evidence" value="ECO:0007669"/>
    <property type="project" value="TreeGrafter"/>
</dbReference>
<dbReference type="InterPro" id="IPR041347">
    <property type="entry name" value="MftR_C"/>
</dbReference>
<evidence type="ECO:0000256" key="4">
    <source>
        <dbReference type="PROSITE-ProRule" id="PRU00335"/>
    </source>
</evidence>
<dbReference type="GO" id="GO:0003700">
    <property type="term" value="F:DNA-binding transcription factor activity"/>
    <property type="evidence" value="ECO:0007669"/>
    <property type="project" value="TreeGrafter"/>
</dbReference>
<dbReference type="PROSITE" id="PS50977">
    <property type="entry name" value="HTH_TETR_2"/>
    <property type="match status" value="1"/>
</dbReference>
<keyword evidence="1" id="KW-0805">Transcription regulation</keyword>
<dbReference type="InterPro" id="IPR001647">
    <property type="entry name" value="HTH_TetR"/>
</dbReference>
<keyword evidence="3" id="KW-0804">Transcription</keyword>
<gene>
    <name evidence="6" type="ORF">Ato02nite_023440</name>
</gene>
<evidence type="ECO:0000313" key="6">
    <source>
        <dbReference type="EMBL" id="GIM90551.1"/>
    </source>
</evidence>
<accession>A0A919TAH9</accession>
<feature type="domain" description="HTH tetR-type" evidence="5">
    <location>
        <begin position="10"/>
        <end position="70"/>
    </location>
</feature>
<evidence type="ECO:0000259" key="5">
    <source>
        <dbReference type="PROSITE" id="PS50977"/>
    </source>
</evidence>
<keyword evidence="7" id="KW-1185">Reference proteome</keyword>
<dbReference type="RefSeq" id="WP_246606614.1">
    <property type="nucleotide sequence ID" value="NZ_BOQN01000032.1"/>
</dbReference>
<evidence type="ECO:0000256" key="1">
    <source>
        <dbReference type="ARBA" id="ARBA00023015"/>
    </source>
</evidence>
<dbReference type="InterPro" id="IPR050109">
    <property type="entry name" value="HTH-type_TetR-like_transc_reg"/>
</dbReference>
<protein>
    <submittedName>
        <fullName evidence="6">TetR family transcriptional regulator</fullName>
    </submittedName>
</protein>
<keyword evidence="2 4" id="KW-0238">DNA-binding</keyword>
<proteinExistence type="predicted"/>
<feature type="DNA-binding region" description="H-T-H motif" evidence="4">
    <location>
        <begin position="33"/>
        <end position="52"/>
    </location>
</feature>
<evidence type="ECO:0000313" key="7">
    <source>
        <dbReference type="Proteomes" id="UP000677082"/>
    </source>
</evidence>
<dbReference type="Pfam" id="PF00440">
    <property type="entry name" value="TetR_N"/>
    <property type="match status" value="1"/>
</dbReference>
<evidence type="ECO:0000256" key="2">
    <source>
        <dbReference type="ARBA" id="ARBA00023125"/>
    </source>
</evidence>
<reference evidence="6 7" key="1">
    <citation type="submission" date="2021-03" db="EMBL/GenBank/DDBJ databases">
        <title>Whole genome shotgun sequence of Actinoplanes toevensis NBRC 105298.</title>
        <authorList>
            <person name="Komaki H."/>
            <person name="Tamura T."/>
        </authorList>
    </citation>
    <scope>NUCLEOTIDE SEQUENCE [LARGE SCALE GENOMIC DNA]</scope>
    <source>
        <strain evidence="6 7">NBRC 105298</strain>
    </source>
</reference>
<evidence type="ECO:0000256" key="3">
    <source>
        <dbReference type="ARBA" id="ARBA00023163"/>
    </source>
</evidence>
<dbReference type="Gene3D" id="1.10.357.10">
    <property type="entry name" value="Tetracycline Repressor, domain 2"/>
    <property type="match status" value="1"/>
</dbReference>
<dbReference type="EMBL" id="BOQN01000032">
    <property type="protein sequence ID" value="GIM90551.1"/>
    <property type="molecule type" value="Genomic_DNA"/>
</dbReference>
<name>A0A919TAH9_9ACTN</name>
<dbReference type="AlphaFoldDB" id="A0A919TAH9"/>